<name>A0A845BBF4_9PROT</name>
<feature type="domain" description="Band 7" evidence="8">
    <location>
        <begin position="20"/>
        <end position="183"/>
    </location>
</feature>
<reference evidence="9 10" key="1">
    <citation type="submission" date="2019-03" db="EMBL/GenBank/DDBJ databases">
        <title>Roseomonas sp. a novel Roseomonas species isolated from Sea whip Gorgonian.</title>
        <authorList>
            <person name="Li F."/>
            <person name="Pan X."/>
            <person name="Huang S."/>
            <person name="Li Z."/>
            <person name="Meng B."/>
        </authorList>
    </citation>
    <scope>NUCLEOTIDE SEQUENCE [LARGE SCALE GENOMIC DNA]</scope>
    <source>
        <strain evidence="9 10">M0104</strain>
    </source>
</reference>
<accession>A0A845BBF4</accession>
<dbReference type="AlphaFoldDB" id="A0A845BBF4"/>
<evidence type="ECO:0000256" key="4">
    <source>
        <dbReference type="ARBA" id="ARBA00022989"/>
    </source>
</evidence>
<organism evidence="9 10">
    <name type="scientific">Teichococcus coralli</name>
    <dbReference type="NCBI Taxonomy" id="2545983"/>
    <lineage>
        <taxon>Bacteria</taxon>
        <taxon>Pseudomonadati</taxon>
        <taxon>Pseudomonadota</taxon>
        <taxon>Alphaproteobacteria</taxon>
        <taxon>Acetobacterales</taxon>
        <taxon>Roseomonadaceae</taxon>
        <taxon>Roseomonas</taxon>
    </lineage>
</organism>
<evidence type="ECO:0000256" key="5">
    <source>
        <dbReference type="ARBA" id="ARBA00023136"/>
    </source>
</evidence>
<evidence type="ECO:0000256" key="1">
    <source>
        <dbReference type="ARBA" id="ARBA00004167"/>
    </source>
</evidence>
<evidence type="ECO:0000259" key="8">
    <source>
        <dbReference type="SMART" id="SM00244"/>
    </source>
</evidence>
<keyword evidence="10" id="KW-1185">Reference proteome</keyword>
<dbReference type="EMBL" id="SNVJ01000003">
    <property type="protein sequence ID" value="MXP62692.1"/>
    <property type="molecule type" value="Genomic_DNA"/>
</dbReference>
<evidence type="ECO:0000256" key="7">
    <source>
        <dbReference type="SAM" id="MobiDB-lite"/>
    </source>
</evidence>
<sequence length="313" mass="34779">MNRMLLLGGVILVALVTALSALFTVRETEQVLITQLGQPIRVIKEPGLHVKIPFIQTVSSFDSRLLDYDTPGEEVILADQRRLIVDTFTRFRITDPLLYFQTAGTQESGIRARLSSIVASSMRRVLGSETLMAVLSSERARIMNEIQRQVNAEAKSFGVAIEDVRIRRTDLPDENTQAILNRMQSERERVAREARAEGAEVAARVRAQADRERTVLLAESQAQADTLRGQGDEEAIRLFAEAAQRDPSFWSFYRSMQAYREALSEGDTRLVLTPDSEFFRYFRQSRPDGSGLGAAGGAPASPQPQPQGAAPAR</sequence>
<dbReference type="GO" id="GO:0006508">
    <property type="term" value="P:proteolysis"/>
    <property type="evidence" value="ECO:0007669"/>
    <property type="project" value="UniProtKB-KW"/>
</dbReference>
<dbReference type="Proteomes" id="UP000460715">
    <property type="component" value="Unassembled WGS sequence"/>
</dbReference>
<keyword evidence="3" id="KW-0812">Transmembrane</keyword>
<comment type="function">
    <text evidence="6">HflC and HflK could regulate a protease.</text>
</comment>
<keyword evidence="5" id="KW-0472">Membrane</keyword>
<dbReference type="GO" id="GO:0016020">
    <property type="term" value="C:membrane"/>
    <property type="evidence" value="ECO:0007669"/>
    <property type="project" value="UniProtKB-SubCell"/>
</dbReference>
<dbReference type="PIRSF" id="PIRSF005651">
    <property type="entry name" value="HflC"/>
    <property type="match status" value="1"/>
</dbReference>
<comment type="subcellular location">
    <subcellularLocation>
        <location evidence="1">Membrane</location>
        <topology evidence="1">Single-pass membrane protein</topology>
    </subcellularLocation>
</comment>
<evidence type="ECO:0000313" key="9">
    <source>
        <dbReference type="EMBL" id="MXP62692.1"/>
    </source>
</evidence>
<keyword evidence="9" id="KW-0378">Hydrolase</keyword>
<keyword evidence="9" id="KW-0645">Protease</keyword>
<dbReference type="Gene3D" id="3.30.479.30">
    <property type="entry name" value="Band 7 domain"/>
    <property type="match status" value="1"/>
</dbReference>
<dbReference type="NCBIfam" id="TIGR01932">
    <property type="entry name" value="hflC"/>
    <property type="match status" value="1"/>
</dbReference>
<dbReference type="OrthoDB" id="9812991at2"/>
<evidence type="ECO:0000256" key="3">
    <source>
        <dbReference type="ARBA" id="ARBA00022692"/>
    </source>
</evidence>
<dbReference type="PANTHER" id="PTHR42911">
    <property type="entry name" value="MODULATOR OF FTSH PROTEASE HFLC"/>
    <property type="match status" value="1"/>
</dbReference>
<evidence type="ECO:0000256" key="6">
    <source>
        <dbReference type="PIRNR" id="PIRNR005651"/>
    </source>
</evidence>
<dbReference type="PANTHER" id="PTHR42911:SF1">
    <property type="entry name" value="MODULATOR OF FTSH PROTEASE HFLC"/>
    <property type="match status" value="1"/>
</dbReference>
<dbReference type="SMART" id="SM00244">
    <property type="entry name" value="PHB"/>
    <property type="match status" value="1"/>
</dbReference>
<dbReference type="InterPro" id="IPR036013">
    <property type="entry name" value="Band_7/SPFH_dom_sf"/>
</dbReference>
<dbReference type="InterPro" id="IPR001107">
    <property type="entry name" value="Band_7"/>
</dbReference>
<dbReference type="RefSeq" id="WP_160935808.1">
    <property type="nucleotide sequence ID" value="NZ_SNVJ01000003.1"/>
</dbReference>
<dbReference type="InterPro" id="IPR010200">
    <property type="entry name" value="HflC"/>
</dbReference>
<keyword evidence="4" id="KW-1133">Transmembrane helix</keyword>
<protein>
    <recommendedName>
        <fullName evidence="6">Protein HflC</fullName>
    </recommendedName>
</protein>
<evidence type="ECO:0000256" key="2">
    <source>
        <dbReference type="ARBA" id="ARBA00007862"/>
    </source>
</evidence>
<gene>
    <name evidence="9" type="primary">hflC</name>
    <name evidence="9" type="ORF">E0493_04905</name>
</gene>
<dbReference type="GO" id="GO:0008233">
    <property type="term" value="F:peptidase activity"/>
    <property type="evidence" value="ECO:0007669"/>
    <property type="project" value="UniProtKB-KW"/>
</dbReference>
<dbReference type="CDD" id="cd03405">
    <property type="entry name" value="SPFH_HflC"/>
    <property type="match status" value="1"/>
</dbReference>
<evidence type="ECO:0000313" key="10">
    <source>
        <dbReference type="Proteomes" id="UP000460715"/>
    </source>
</evidence>
<dbReference type="SUPFAM" id="SSF117892">
    <property type="entry name" value="Band 7/SPFH domain"/>
    <property type="match status" value="1"/>
</dbReference>
<comment type="caution">
    <text evidence="9">The sequence shown here is derived from an EMBL/GenBank/DDBJ whole genome shotgun (WGS) entry which is preliminary data.</text>
</comment>
<proteinExistence type="inferred from homology"/>
<dbReference type="Pfam" id="PF01145">
    <property type="entry name" value="Band_7"/>
    <property type="match status" value="1"/>
</dbReference>
<comment type="similarity">
    <text evidence="2 6">Belongs to the band 7/mec-2 family. HflC subfamily.</text>
</comment>
<feature type="region of interest" description="Disordered" evidence="7">
    <location>
        <begin position="283"/>
        <end position="313"/>
    </location>
</feature>